<comment type="caution">
    <text evidence="2">The sequence shown here is derived from an EMBL/GenBank/DDBJ whole genome shotgun (WGS) entry which is preliminary data.</text>
</comment>
<protein>
    <recommendedName>
        <fullName evidence="4">Apple domain-containing protein</fullName>
    </recommendedName>
</protein>
<feature type="region of interest" description="Disordered" evidence="1">
    <location>
        <begin position="421"/>
        <end position="440"/>
    </location>
</feature>
<dbReference type="AlphaFoldDB" id="A0AAD9MGY1"/>
<evidence type="ECO:0000313" key="2">
    <source>
        <dbReference type="EMBL" id="KAK2073173.1"/>
    </source>
</evidence>
<evidence type="ECO:0000313" key="3">
    <source>
        <dbReference type="Proteomes" id="UP001217918"/>
    </source>
</evidence>
<reference evidence="2" key="1">
    <citation type="journal article" date="2023" name="Mol. Plant Microbe Interact.">
        <title>Elucidating the Obligate Nature and Biological Capacity of an Invasive Fungal Corn Pathogen.</title>
        <authorList>
            <person name="MacCready J.S."/>
            <person name="Roggenkamp E.M."/>
            <person name="Gdanetz K."/>
            <person name="Chilvers M.I."/>
        </authorList>
    </citation>
    <scope>NUCLEOTIDE SEQUENCE</scope>
    <source>
        <strain evidence="2">PM02</strain>
    </source>
</reference>
<organism evidence="2 3">
    <name type="scientific">Phyllachora maydis</name>
    <dbReference type="NCBI Taxonomy" id="1825666"/>
    <lineage>
        <taxon>Eukaryota</taxon>
        <taxon>Fungi</taxon>
        <taxon>Dikarya</taxon>
        <taxon>Ascomycota</taxon>
        <taxon>Pezizomycotina</taxon>
        <taxon>Sordariomycetes</taxon>
        <taxon>Sordariomycetidae</taxon>
        <taxon>Phyllachorales</taxon>
        <taxon>Phyllachoraceae</taxon>
        <taxon>Phyllachora</taxon>
    </lineage>
</organism>
<gene>
    <name evidence="2" type="ORF">P8C59_007471</name>
</gene>
<proteinExistence type="predicted"/>
<dbReference type="EMBL" id="JAQQPM010000006">
    <property type="protein sequence ID" value="KAK2073173.1"/>
    <property type="molecule type" value="Genomic_DNA"/>
</dbReference>
<feature type="region of interest" description="Disordered" evidence="1">
    <location>
        <begin position="78"/>
        <end position="99"/>
    </location>
</feature>
<accession>A0AAD9MGY1</accession>
<evidence type="ECO:0000256" key="1">
    <source>
        <dbReference type="SAM" id="MobiDB-lite"/>
    </source>
</evidence>
<name>A0AAD9MGY1_9PEZI</name>
<evidence type="ECO:0008006" key="4">
    <source>
        <dbReference type="Google" id="ProtNLM"/>
    </source>
</evidence>
<dbReference type="Proteomes" id="UP001217918">
    <property type="component" value="Unassembled WGS sequence"/>
</dbReference>
<sequence>MTTRRRSGGFSEKHRAGSSPNNMKFLALLSTASLLVPAGNALVQAGQRSDGAQVEKEDLHERRGWGSRWRHRAVLPGDGTARTVLPPLHGAGSPGLSTTAPDITDIGVRMSSSFVPGVSTSLPDVLTSPAPAVTTVVENSTVTVDVTSVLIGTPTTSIGLSSTLLPGVPTNTPIASAIPTTLGLSSTLLPGVQTNTSIASAAPTILGFTTLLPGVRTNTSIVSVAATTPALTNVTMVMSAGPVTAPLPTSLPGPSNSSSICLITVTTQTTCRHCGLTASRNASFTQTIVIDTTVTPASLETMTSSFTTVVPITTTVGSSAPSGTPDLGTAHCGVHGSPNGNWRLAQYDYNTGSEPVTLVGCWEFCLYSQSFDGGCKSYDFFFNELGASRCQLYGSTVAYALASVDNHQPDLWYDLGCGNPSASTTKSKRRVVSGGKPGDLTALRWE</sequence>
<keyword evidence="3" id="KW-1185">Reference proteome</keyword>